<reference evidence="2 3" key="1">
    <citation type="submission" date="2018-05" db="EMBL/GenBank/DDBJ databases">
        <title>Complete Genome Sequence of the Nonylphenol-Degrading Bacterium Sphingobium amiense DSM 16289T.</title>
        <authorList>
            <person name="Ootsuka M."/>
            <person name="Nishizawa T."/>
            <person name="Ohta H."/>
        </authorList>
    </citation>
    <scope>NUCLEOTIDE SEQUENCE [LARGE SCALE GENOMIC DNA]</scope>
    <source>
        <strain evidence="2 3">DSM 16289</strain>
    </source>
</reference>
<keyword evidence="3" id="KW-1185">Reference proteome</keyword>
<dbReference type="Gene3D" id="3.10.129.10">
    <property type="entry name" value="Hotdog Thioesterase"/>
    <property type="match status" value="1"/>
</dbReference>
<dbReference type="PIRSF" id="PIRSF018072">
    <property type="entry name" value="UCP018072"/>
    <property type="match status" value="1"/>
</dbReference>
<dbReference type="CDD" id="cd03441">
    <property type="entry name" value="R_hydratase_like"/>
    <property type="match status" value="1"/>
</dbReference>
<dbReference type="KEGG" id="sami:SAMIE_1018950"/>
<organism evidence="2 3">
    <name type="scientific">Sphingobium amiense</name>
    <dbReference type="NCBI Taxonomy" id="135719"/>
    <lineage>
        <taxon>Bacteria</taxon>
        <taxon>Pseudomonadati</taxon>
        <taxon>Pseudomonadota</taxon>
        <taxon>Alphaproteobacteria</taxon>
        <taxon>Sphingomonadales</taxon>
        <taxon>Sphingomonadaceae</taxon>
        <taxon>Sphingobium</taxon>
    </lineage>
</organism>
<dbReference type="Proteomes" id="UP000279959">
    <property type="component" value="Chromosome"/>
</dbReference>
<dbReference type="RefSeq" id="WP_066701186.1">
    <property type="nucleotide sequence ID" value="NZ_AP018664.1"/>
</dbReference>
<protein>
    <submittedName>
        <fullName evidence="2">MaoC family dehydratase</fullName>
    </submittedName>
</protein>
<evidence type="ECO:0000313" key="2">
    <source>
        <dbReference type="EMBL" id="BBD98394.1"/>
    </source>
</evidence>
<dbReference type="AlphaFoldDB" id="A0A494W1A9"/>
<gene>
    <name evidence="2" type="ORF">SAMIE_1018950</name>
</gene>
<sequence>MPAVDRAYVGHRFRPVAAVVEPRRLHAFFKAIGETNPAVIDPDESGLVAIPPTYLFCLEMLDADNPFGFVEEIGIGIGDILHADQSFTYHRPVHVGDRLTFQARVSDIFDKKNGQLTFVIQHVAVTDQNGRLAAEIRRTFVIKQEAPLQ</sequence>
<dbReference type="InterPro" id="IPR039569">
    <property type="entry name" value="FAS1-like_DH_region"/>
</dbReference>
<dbReference type="Pfam" id="PF13452">
    <property type="entry name" value="FAS1_DH_region"/>
    <property type="match status" value="1"/>
</dbReference>
<dbReference type="InterPro" id="IPR016709">
    <property type="entry name" value="HadA-like"/>
</dbReference>
<proteinExistence type="predicted"/>
<evidence type="ECO:0000259" key="1">
    <source>
        <dbReference type="Pfam" id="PF13452"/>
    </source>
</evidence>
<dbReference type="SUPFAM" id="SSF54637">
    <property type="entry name" value="Thioesterase/thiol ester dehydrase-isomerase"/>
    <property type="match status" value="1"/>
</dbReference>
<accession>A0A494W1A9</accession>
<evidence type="ECO:0000313" key="3">
    <source>
        <dbReference type="Proteomes" id="UP000279959"/>
    </source>
</evidence>
<name>A0A494W1A9_9SPHN</name>
<dbReference type="EMBL" id="AP018664">
    <property type="protein sequence ID" value="BBD98394.1"/>
    <property type="molecule type" value="Genomic_DNA"/>
</dbReference>
<dbReference type="InterPro" id="IPR029069">
    <property type="entry name" value="HotDog_dom_sf"/>
</dbReference>
<feature type="domain" description="FAS1-like dehydratase" evidence="1">
    <location>
        <begin position="8"/>
        <end position="135"/>
    </location>
</feature>